<evidence type="ECO:0000313" key="2">
    <source>
        <dbReference type="EMBL" id="KAG8084747.1"/>
    </source>
</evidence>
<reference evidence="2" key="1">
    <citation type="journal article" date="2021" name="bioRxiv">
        <title>Whole Genome Assembly and Annotation of Northern Wild Rice, Zizania palustris L., Supports a Whole Genome Duplication in the Zizania Genus.</title>
        <authorList>
            <person name="Haas M."/>
            <person name="Kono T."/>
            <person name="Macchietto M."/>
            <person name="Millas R."/>
            <person name="McGilp L."/>
            <person name="Shao M."/>
            <person name="Duquette J."/>
            <person name="Hirsch C.N."/>
            <person name="Kimball J."/>
        </authorList>
    </citation>
    <scope>NUCLEOTIDE SEQUENCE</scope>
    <source>
        <tissue evidence="2">Fresh leaf tissue</tissue>
    </source>
</reference>
<accession>A0A8J6BB17</accession>
<gene>
    <name evidence="2" type="ORF">GUJ93_ZPchr0010g9020</name>
</gene>
<comment type="caution">
    <text evidence="2">The sequence shown here is derived from an EMBL/GenBank/DDBJ whole genome shotgun (WGS) entry which is preliminary data.</text>
</comment>
<dbReference type="EMBL" id="JAAALK010000082">
    <property type="protein sequence ID" value="KAG8084747.1"/>
    <property type="molecule type" value="Genomic_DNA"/>
</dbReference>
<evidence type="ECO:0000313" key="3">
    <source>
        <dbReference type="Proteomes" id="UP000729402"/>
    </source>
</evidence>
<dbReference type="Proteomes" id="UP000729402">
    <property type="component" value="Unassembled WGS sequence"/>
</dbReference>
<feature type="domain" description="Transposase (putative) gypsy type" evidence="1">
    <location>
        <begin position="56"/>
        <end position="98"/>
    </location>
</feature>
<dbReference type="AlphaFoldDB" id="A0A8J6BB17"/>
<dbReference type="PANTHER" id="PTHR33026:SF7">
    <property type="entry name" value="OS03G0100275 PROTEIN"/>
    <property type="match status" value="1"/>
</dbReference>
<protein>
    <recommendedName>
        <fullName evidence="1">Transposase (putative) gypsy type domain-containing protein</fullName>
    </recommendedName>
</protein>
<dbReference type="Pfam" id="PF04195">
    <property type="entry name" value="Transposase_28"/>
    <property type="match status" value="1"/>
</dbReference>
<organism evidence="2 3">
    <name type="scientific">Zizania palustris</name>
    <name type="common">Northern wild rice</name>
    <dbReference type="NCBI Taxonomy" id="103762"/>
    <lineage>
        <taxon>Eukaryota</taxon>
        <taxon>Viridiplantae</taxon>
        <taxon>Streptophyta</taxon>
        <taxon>Embryophyta</taxon>
        <taxon>Tracheophyta</taxon>
        <taxon>Spermatophyta</taxon>
        <taxon>Magnoliopsida</taxon>
        <taxon>Liliopsida</taxon>
        <taxon>Poales</taxon>
        <taxon>Poaceae</taxon>
        <taxon>BOP clade</taxon>
        <taxon>Oryzoideae</taxon>
        <taxon>Oryzeae</taxon>
        <taxon>Zizaniinae</taxon>
        <taxon>Zizania</taxon>
    </lineage>
</organism>
<dbReference type="PANTHER" id="PTHR33026">
    <property type="entry name" value="OS06G0360600 PROTEIN"/>
    <property type="match status" value="1"/>
</dbReference>
<sequence>MALEKTMRSAEWVKSTSMVKRVEASEKEGFLASQVLLSWCATMGGEFLMSETGELVVSEPFILHGFCLPVYPFLRVLLNYYDIPLIHLTPNSILYISIPKSLSGD</sequence>
<evidence type="ECO:0000259" key="1">
    <source>
        <dbReference type="Pfam" id="PF04195"/>
    </source>
</evidence>
<keyword evidence="3" id="KW-1185">Reference proteome</keyword>
<reference evidence="2" key="2">
    <citation type="submission" date="2021-02" db="EMBL/GenBank/DDBJ databases">
        <authorList>
            <person name="Kimball J.A."/>
            <person name="Haas M.W."/>
            <person name="Macchietto M."/>
            <person name="Kono T."/>
            <person name="Duquette J."/>
            <person name="Shao M."/>
        </authorList>
    </citation>
    <scope>NUCLEOTIDE SEQUENCE</scope>
    <source>
        <tissue evidence="2">Fresh leaf tissue</tissue>
    </source>
</reference>
<proteinExistence type="predicted"/>
<name>A0A8J6BB17_ZIZPA</name>
<dbReference type="InterPro" id="IPR007321">
    <property type="entry name" value="Transposase_28"/>
</dbReference>